<evidence type="ECO:0000256" key="1">
    <source>
        <dbReference type="PROSITE-ProRule" id="PRU00339"/>
    </source>
</evidence>
<accession>A0A7H0H6G1</accession>
<gene>
    <name evidence="4" type="ORF">H9L22_00950</name>
</gene>
<dbReference type="PROSITE" id="PS50005">
    <property type="entry name" value="TPR"/>
    <property type="match status" value="1"/>
</dbReference>
<feature type="region of interest" description="Disordered" evidence="2">
    <location>
        <begin position="66"/>
        <end position="90"/>
    </location>
</feature>
<dbReference type="AlphaFoldDB" id="A0A7H0H6G1"/>
<feature type="transmembrane region" description="Helical" evidence="3">
    <location>
        <begin position="99"/>
        <end position="116"/>
    </location>
</feature>
<keyword evidence="3" id="KW-0472">Membrane</keyword>
<feature type="repeat" description="TPR" evidence="1">
    <location>
        <begin position="159"/>
        <end position="192"/>
    </location>
</feature>
<keyword evidence="1" id="KW-0802">TPR repeat</keyword>
<dbReference type="InterPro" id="IPR019734">
    <property type="entry name" value="TPR_rpt"/>
</dbReference>
<dbReference type="Gene3D" id="1.25.40.10">
    <property type="entry name" value="Tetratricopeptide repeat domain"/>
    <property type="match status" value="1"/>
</dbReference>
<name>A0A7H0H6G1_9ACTN</name>
<dbReference type="Proteomes" id="UP000516117">
    <property type="component" value="Chromosome"/>
</dbReference>
<evidence type="ECO:0000256" key="3">
    <source>
        <dbReference type="SAM" id="Phobius"/>
    </source>
</evidence>
<dbReference type="SMART" id="SM00028">
    <property type="entry name" value="TPR"/>
    <property type="match status" value="2"/>
</dbReference>
<dbReference type="Pfam" id="PF13432">
    <property type="entry name" value="TPR_16"/>
    <property type="match status" value="1"/>
</dbReference>
<sequence length="252" mass="26593">MKPDAPAAAPDPEALAEFLRNAPEELQEWAAAQLPPEAGESAPPAEPVVEPVVLTDADLALDELGEVDDEPRRTPKVHTPLDKESTPVAARAGTSRSPLALVLGVLLIAGLVYGVFRIGLPDAPVDQAGGQPTATASPESGAARMAELEAKLLSSPDDVAVNLELGVLHFNAGDGERAEELWNRVTEVDPRNPQAWFNLGFIHLAQDPPDTEGARADWDKVLEVAPDSDLAATVRSHLDALDAMGTPPPTEE</sequence>
<evidence type="ECO:0000256" key="2">
    <source>
        <dbReference type="SAM" id="MobiDB-lite"/>
    </source>
</evidence>
<proteinExistence type="predicted"/>
<evidence type="ECO:0000313" key="4">
    <source>
        <dbReference type="EMBL" id="QNP56127.1"/>
    </source>
</evidence>
<dbReference type="EMBL" id="CP060789">
    <property type="protein sequence ID" value="QNP56127.1"/>
    <property type="molecule type" value="Genomic_DNA"/>
</dbReference>
<organism evidence="4 5">
    <name type="scientific">Tessaracoccus defluvii</name>
    <dbReference type="NCBI Taxonomy" id="1285901"/>
    <lineage>
        <taxon>Bacteria</taxon>
        <taxon>Bacillati</taxon>
        <taxon>Actinomycetota</taxon>
        <taxon>Actinomycetes</taxon>
        <taxon>Propionibacteriales</taxon>
        <taxon>Propionibacteriaceae</taxon>
        <taxon>Tessaracoccus</taxon>
    </lineage>
</organism>
<keyword evidence="3" id="KW-0812">Transmembrane</keyword>
<dbReference type="KEGG" id="tdf:H9L22_00950"/>
<dbReference type="InterPro" id="IPR011990">
    <property type="entry name" value="TPR-like_helical_dom_sf"/>
</dbReference>
<dbReference type="SUPFAM" id="SSF48452">
    <property type="entry name" value="TPR-like"/>
    <property type="match status" value="1"/>
</dbReference>
<protein>
    <submittedName>
        <fullName evidence="4">Tetratricopeptide repeat protein</fullName>
    </submittedName>
</protein>
<evidence type="ECO:0000313" key="5">
    <source>
        <dbReference type="Proteomes" id="UP000516117"/>
    </source>
</evidence>
<keyword evidence="3" id="KW-1133">Transmembrane helix</keyword>
<keyword evidence="5" id="KW-1185">Reference proteome</keyword>
<dbReference type="RefSeq" id="WP_187721244.1">
    <property type="nucleotide sequence ID" value="NZ_BAABBL010000013.1"/>
</dbReference>
<reference evidence="4 5" key="1">
    <citation type="submission" date="2020-08" db="EMBL/GenBank/DDBJ databases">
        <title>Genome sequence of Tessaracoccus defluvii JCM 17540T.</title>
        <authorList>
            <person name="Hyun D.-W."/>
            <person name="Bae J.-W."/>
        </authorList>
    </citation>
    <scope>NUCLEOTIDE SEQUENCE [LARGE SCALE GENOMIC DNA]</scope>
    <source>
        <strain evidence="4 5">JCM 17540</strain>
    </source>
</reference>